<protein>
    <submittedName>
        <fullName evidence="1">Uncharacterized protein</fullName>
    </submittedName>
</protein>
<comment type="caution">
    <text evidence="1">The sequence shown here is derived from an EMBL/GenBank/DDBJ whole genome shotgun (WGS) entry which is preliminary data.</text>
</comment>
<sequence length="96" mass="10483">MFRQISLPCDIYLASSFATCYPLFPSSCDTFSASFLPPLIKQPEIPGGSRLPTSRIQGNGETRFKLKISTDTEVPLSRSTEGLSAIGILLLWSIEA</sequence>
<organism evidence="1 2">
    <name type="scientific">Cichorium intybus</name>
    <name type="common">Chicory</name>
    <dbReference type="NCBI Taxonomy" id="13427"/>
    <lineage>
        <taxon>Eukaryota</taxon>
        <taxon>Viridiplantae</taxon>
        <taxon>Streptophyta</taxon>
        <taxon>Embryophyta</taxon>
        <taxon>Tracheophyta</taxon>
        <taxon>Spermatophyta</taxon>
        <taxon>Magnoliopsida</taxon>
        <taxon>eudicotyledons</taxon>
        <taxon>Gunneridae</taxon>
        <taxon>Pentapetalae</taxon>
        <taxon>asterids</taxon>
        <taxon>campanulids</taxon>
        <taxon>Asterales</taxon>
        <taxon>Asteraceae</taxon>
        <taxon>Cichorioideae</taxon>
        <taxon>Cichorieae</taxon>
        <taxon>Cichoriinae</taxon>
        <taxon>Cichorium</taxon>
    </lineage>
</organism>
<gene>
    <name evidence="1" type="ORF">L2E82_17150</name>
</gene>
<dbReference type="EMBL" id="CM042011">
    <property type="protein sequence ID" value="KAI3767068.1"/>
    <property type="molecule type" value="Genomic_DNA"/>
</dbReference>
<reference evidence="1 2" key="2">
    <citation type="journal article" date="2022" name="Mol. Ecol. Resour.">
        <title>The genomes of chicory, endive, great burdock and yacon provide insights into Asteraceae paleo-polyploidization history and plant inulin production.</title>
        <authorList>
            <person name="Fan W."/>
            <person name="Wang S."/>
            <person name="Wang H."/>
            <person name="Wang A."/>
            <person name="Jiang F."/>
            <person name="Liu H."/>
            <person name="Zhao H."/>
            <person name="Xu D."/>
            <person name="Zhang Y."/>
        </authorList>
    </citation>
    <scope>NUCLEOTIDE SEQUENCE [LARGE SCALE GENOMIC DNA]</scope>
    <source>
        <strain evidence="2">cv. Punajuju</strain>
        <tissue evidence="1">Leaves</tissue>
    </source>
</reference>
<name>A0ACB9F850_CICIN</name>
<reference evidence="2" key="1">
    <citation type="journal article" date="2022" name="Mol. Ecol. Resour.">
        <title>The genomes of chicory, endive, great burdock and yacon provide insights into Asteraceae palaeo-polyploidization history and plant inulin production.</title>
        <authorList>
            <person name="Fan W."/>
            <person name="Wang S."/>
            <person name="Wang H."/>
            <person name="Wang A."/>
            <person name="Jiang F."/>
            <person name="Liu H."/>
            <person name="Zhao H."/>
            <person name="Xu D."/>
            <person name="Zhang Y."/>
        </authorList>
    </citation>
    <scope>NUCLEOTIDE SEQUENCE [LARGE SCALE GENOMIC DNA]</scope>
    <source>
        <strain evidence="2">cv. Punajuju</strain>
    </source>
</reference>
<evidence type="ECO:0000313" key="2">
    <source>
        <dbReference type="Proteomes" id="UP001055811"/>
    </source>
</evidence>
<proteinExistence type="predicted"/>
<dbReference type="Proteomes" id="UP001055811">
    <property type="component" value="Linkage Group LG03"/>
</dbReference>
<keyword evidence="2" id="KW-1185">Reference proteome</keyword>
<evidence type="ECO:0000313" key="1">
    <source>
        <dbReference type="EMBL" id="KAI3767068.1"/>
    </source>
</evidence>
<accession>A0ACB9F850</accession>